<name>A0A5B7EA72_PORTR</name>
<dbReference type="InterPro" id="IPR028236">
    <property type="entry name" value="CPLANE1"/>
</dbReference>
<evidence type="ECO:0000313" key="2">
    <source>
        <dbReference type="Proteomes" id="UP000324222"/>
    </source>
</evidence>
<dbReference type="PANTHER" id="PTHR14492">
    <property type="entry name" value="JBTS17"/>
    <property type="match status" value="1"/>
</dbReference>
<dbReference type="AlphaFoldDB" id="A0A5B7EA72"/>
<dbReference type="OrthoDB" id="6358187at2759"/>
<gene>
    <name evidence="1" type="ORF">E2C01_023363</name>
</gene>
<keyword evidence="2" id="KW-1185">Reference proteome</keyword>
<reference evidence="1 2" key="1">
    <citation type="submission" date="2019-05" db="EMBL/GenBank/DDBJ databases">
        <title>Another draft genome of Portunus trituberculatus and its Hox gene families provides insights of decapod evolution.</title>
        <authorList>
            <person name="Jeong J.-H."/>
            <person name="Song I."/>
            <person name="Kim S."/>
            <person name="Choi T."/>
            <person name="Kim D."/>
            <person name="Ryu S."/>
            <person name="Kim W."/>
        </authorList>
    </citation>
    <scope>NUCLEOTIDE SEQUENCE [LARGE SCALE GENOMIC DNA]</scope>
    <source>
        <tissue evidence="1">Muscle</tissue>
    </source>
</reference>
<organism evidence="1 2">
    <name type="scientific">Portunus trituberculatus</name>
    <name type="common">Swimming crab</name>
    <name type="synonym">Neptunus trituberculatus</name>
    <dbReference type="NCBI Taxonomy" id="210409"/>
    <lineage>
        <taxon>Eukaryota</taxon>
        <taxon>Metazoa</taxon>
        <taxon>Ecdysozoa</taxon>
        <taxon>Arthropoda</taxon>
        <taxon>Crustacea</taxon>
        <taxon>Multicrustacea</taxon>
        <taxon>Malacostraca</taxon>
        <taxon>Eumalacostraca</taxon>
        <taxon>Eucarida</taxon>
        <taxon>Decapoda</taxon>
        <taxon>Pleocyemata</taxon>
        <taxon>Brachyura</taxon>
        <taxon>Eubrachyura</taxon>
        <taxon>Portunoidea</taxon>
        <taxon>Portunidae</taxon>
        <taxon>Portuninae</taxon>
        <taxon>Portunus</taxon>
    </lineage>
</organism>
<dbReference type="PANTHER" id="PTHR14492:SF4">
    <property type="entry name" value="CILIOGENESIS AND PLANAR POLARITY EFFECTOR 1"/>
    <property type="match status" value="1"/>
</dbReference>
<dbReference type="Proteomes" id="UP000324222">
    <property type="component" value="Unassembled WGS sequence"/>
</dbReference>
<dbReference type="EMBL" id="VSRR010002195">
    <property type="protein sequence ID" value="MPC30106.1"/>
    <property type="molecule type" value="Genomic_DNA"/>
</dbReference>
<accession>A0A5B7EA72</accession>
<protein>
    <submittedName>
        <fullName evidence="1">Uncharacterized protein</fullName>
    </submittedName>
</protein>
<proteinExistence type="predicted"/>
<comment type="caution">
    <text evidence="1">The sequence shown here is derived from an EMBL/GenBank/DDBJ whole genome shotgun (WGS) entry which is preliminary data.</text>
</comment>
<evidence type="ECO:0000313" key="1">
    <source>
        <dbReference type="EMBL" id="MPC30106.1"/>
    </source>
</evidence>
<sequence length="897" mass="101029">MCCSHVYNFQKFIHHKFYTANFLSTHHREGEVVDCLLASATHALHLLCNSAVTHDYAYIRDSTWRLAHSVLDLTQGLANTSSSNPPNISLWDRRVMVATDKDASQEKTPGDGELVPIDQVMKPLMAAWTLIGSHSGAHTLEWRRRGSEVVGVVTRLVATLLRITTHDDHLEHQLQLLLVLHLYHQFVRVLCLWPDSFYMWRPILLLTHRLLHIVLACERHAGERSMVSTLLILSQTVSSLEHSLTQALKLRPVVFLQAPSKARKVHADEDAEAADLVLCSADDVMDKQEINSTVSLRMKNIWQCLYGNAKKVYSQLSGKKFDQESYRKSLLVLNILQNKLQNIGYDFDQKIMKLGKCRQLYLDGLYLKAIQSWKMEIIACLAKGHAKCDEVELPCQFSKVNQTPVVEGTYEATTKEDSEEIKVSMMRKLLCKKVNCDNKVHTFSPLEGTSSEKCVEIITVPWIISATRQIMGSLGRLLALETFGCCPDVPLPHRPHAMPPLWTFTTQPQGKVHELSTKRDGAVSGEWHVHAAAQALALAGCWADLAIFASWLDDTKTALKAGILASFSDNKVPVPPSVLPLYQIKALLCEPINSTVTEFHCHQELLQLAAMINLEILPVILEECLAKIKELIPLFKTFVPSQIHLPAPPVFCPLGPQDGEELLFHGAPDSSQSERRLRQKVGGWVRLTCQVTSAAGIAYPLLLSVQQKYSKLPLMSSEDLSDLVEALGCHQECWQPQGPEWERITWLWHQVVTLVWVLYSRDRLSLEIRNLVRNASAVQENRDFQETSILEILSWVHELNTLCEHDSWRTELVACAITAASEAPLIPAVAVAFARVVPQPVLIPSLMKDKAKRLFGTWKNTNIAVSEVEPHFKIKENEIEDTSSPSIDVKKFLNTYY</sequence>